<evidence type="ECO:0000313" key="2">
    <source>
        <dbReference type="EMBL" id="SVE55925.1"/>
    </source>
</evidence>
<evidence type="ECO:0000259" key="1">
    <source>
        <dbReference type="Pfam" id="PF00534"/>
    </source>
</evidence>
<dbReference type="AlphaFoldDB" id="A0A383EI06"/>
<dbReference type="EMBL" id="UINC01225729">
    <property type="protein sequence ID" value="SVE55925.1"/>
    <property type="molecule type" value="Genomic_DNA"/>
</dbReference>
<dbReference type="PANTHER" id="PTHR12526">
    <property type="entry name" value="GLYCOSYLTRANSFERASE"/>
    <property type="match status" value="1"/>
</dbReference>
<reference evidence="2" key="1">
    <citation type="submission" date="2018-05" db="EMBL/GenBank/DDBJ databases">
        <authorList>
            <person name="Lanie J.A."/>
            <person name="Ng W.-L."/>
            <person name="Kazmierczak K.M."/>
            <person name="Andrzejewski T.M."/>
            <person name="Davidsen T.M."/>
            <person name="Wayne K.J."/>
            <person name="Tettelin H."/>
            <person name="Glass J.I."/>
            <person name="Rusch D."/>
            <person name="Podicherti R."/>
            <person name="Tsui H.-C.T."/>
            <person name="Winkler M.E."/>
        </authorList>
    </citation>
    <scope>NUCLEOTIDE SEQUENCE</scope>
</reference>
<gene>
    <name evidence="2" type="ORF">METZ01_LOCUS508779</name>
</gene>
<sequence>TFSSKRHLDSLRDVFLELNKRCNFRLYVIGNFDFVFPEIDLEVVQWDKETEVRDMQFIDIGIYPLIDDEWVKGKSGLKAIQYMAFGLPTVASNVGNTPNVITNLENGWLVDSDEEWVLALETLINNPILRRKLGLSARNTVIQKYSKDAISSEYLSVLDIPHSRVTQHNR</sequence>
<dbReference type="GO" id="GO:0016757">
    <property type="term" value="F:glycosyltransferase activity"/>
    <property type="evidence" value="ECO:0007669"/>
    <property type="project" value="InterPro"/>
</dbReference>
<dbReference type="Pfam" id="PF00534">
    <property type="entry name" value="Glycos_transf_1"/>
    <property type="match status" value="1"/>
</dbReference>
<dbReference type="SUPFAM" id="SSF53756">
    <property type="entry name" value="UDP-Glycosyltransferase/glycogen phosphorylase"/>
    <property type="match status" value="1"/>
</dbReference>
<feature type="non-terminal residue" evidence="2">
    <location>
        <position position="1"/>
    </location>
</feature>
<name>A0A383EI06_9ZZZZ</name>
<feature type="domain" description="Glycosyl transferase family 1" evidence="1">
    <location>
        <begin position="75"/>
        <end position="139"/>
    </location>
</feature>
<dbReference type="Gene3D" id="3.40.50.2000">
    <property type="entry name" value="Glycogen Phosphorylase B"/>
    <property type="match status" value="1"/>
</dbReference>
<accession>A0A383EI06</accession>
<protein>
    <recommendedName>
        <fullName evidence="1">Glycosyl transferase family 1 domain-containing protein</fullName>
    </recommendedName>
</protein>
<organism evidence="2">
    <name type="scientific">marine metagenome</name>
    <dbReference type="NCBI Taxonomy" id="408172"/>
    <lineage>
        <taxon>unclassified sequences</taxon>
        <taxon>metagenomes</taxon>
        <taxon>ecological metagenomes</taxon>
    </lineage>
</organism>
<dbReference type="InterPro" id="IPR001296">
    <property type="entry name" value="Glyco_trans_1"/>
</dbReference>
<proteinExistence type="predicted"/>